<evidence type="ECO:0000313" key="3">
    <source>
        <dbReference type="Proteomes" id="UP000017805"/>
    </source>
</evidence>
<proteinExistence type="predicted"/>
<sequence length="79" mass="9277">MPDIYLIPFQLCWKILSAFMACILQHLHFITVGVKKKQFLDNYQQFFPFSVETKQLRLYEKQAAAKMSFACSLFCSFIA</sequence>
<feature type="transmembrane region" description="Helical" evidence="1">
    <location>
        <begin position="15"/>
        <end position="34"/>
    </location>
</feature>
<organism evidence="2 3">
    <name type="scientific">Bacillus infantis NRRL B-14911</name>
    <dbReference type="NCBI Taxonomy" id="1367477"/>
    <lineage>
        <taxon>Bacteria</taxon>
        <taxon>Bacillati</taxon>
        <taxon>Bacillota</taxon>
        <taxon>Bacilli</taxon>
        <taxon>Bacillales</taxon>
        <taxon>Bacillaceae</taxon>
        <taxon>Bacillus</taxon>
    </lineage>
</organism>
<dbReference type="AlphaFoldDB" id="U5LAE4"/>
<dbReference type="EMBL" id="CP006643">
    <property type="protein sequence ID" value="AGX03597.1"/>
    <property type="molecule type" value="Genomic_DNA"/>
</dbReference>
<keyword evidence="1" id="KW-0812">Transmembrane</keyword>
<reference evidence="2 3" key="1">
    <citation type="submission" date="2013-07" db="EMBL/GenBank/DDBJ databases">
        <title>Complete genome sequence of Bacillus infantis NRRL B-14911 that has potential to induce cardiac disease by antigenic mimicry.</title>
        <authorList>
            <person name="Massilamany C."/>
            <person name="Smith T.P.L."/>
            <person name="Loy J.D."/>
            <person name="Barletta R."/>
            <person name="Reddy J."/>
        </authorList>
    </citation>
    <scope>NUCLEOTIDE SEQUENCE [LARGE SCALE GENOMIC DNA]</scope>
    <source>
        <strain evidence="2 3">NRRL B-14911</strain>
    </source>
</reference>
<evidence type="ECO:0000313" key="2">
    <source>
        <dbReference type="EMBL" id="AGX03597.1"/>
    </source>
</evidence>
<gene>
    <name evidence="2" type="ORF">N288_08360</name>
</gene>
<evidence type="ECO:0000256" key="1">
    <source>
        <dbReference type="SAM" id="Phobius"/>
    </source>
</evidence>
<dbReference type="Proteomes" id="UP000017805">
    <property type="component" value="Chromosome"/>
</dbReference>
<keyword evidence="1" id="KW-1133">Transmembrane helix</keyword>
<accession>U5LAE4</accession>
<dbReference type="KEGG" id="bif:N288_08360"/>
<keyword evidence="1" id="KW-0472">Membrane</keyword>
<dbReference type="HOGENOM" id="CLU_2598720_0_0_9"/>
<name>U5LAE4_9BACI</name>
<keyword evidence="3" id="KW-1185">Reference proteome</keyword>
<protein>
    <submittedName>
        <fullName evidence="2">Uncharacterized protein</fullName>
    </submittedName>
</protein>